<accession>A0A411AKV8</accession>
<keyword evidence="1" id="KW-0614">Plasmid</keyword>
<protein>
    <submittedName>
        <fullName evidence="1">Uncharacterized protein</fullName>
    </submittedName>
</protein>
<organism evidence="1">
    <name type="scientific">Klebsiella pneumoniae</name>
    <dbReference type="NCBI Taxonomy" id="573"/>
    <lineage>
        <taxon>Bacteria</taxon>
        <taxon>Pseudomonadati</taxon>
        <taxon>Pseudomonadota</taxon>
        <taxon>Gammaproteobacteria</taxon>
        <taxon>Enterobacterales</taxon>
        <taxon>Enterobacteriaceae</taxon>
        <taxon>Klebsiella/Raoultella group</taxon>
        <taxon>Klebsiella</taxon>
        <taxon>Klebsiella pneumoniae complex</taxon>
    </lineage>
</organism>
<geneLocation type="plasmid" evidence="1">
    <name>unnamed</name>
</geneLocation>
<dbReference type="EMBL" id="MK112268">
    <property type="protein sequence ID" value="QAX88576.1"/>
    <property type="molecule type" value="Genomic_DNA"/>
</dbReference>
<name>A0A411AKV8_KLEPN</name>
<reference evidence="1" key="1">
    <citation type="submission" date="2018-10" db="EMBL/GenBank/DDBJ databases">
        <title>Klebsiella pneumoniae strain KLB08 NODE_15_length_96564, whole genome shotgun sequence.</title>
        <authorList>
            <person name="Xiang R."/>
            <person name="Wang H."/>
        </authorList>
    </citation>
    <scope>NUCLEOTIDE SEQUENCE</scope>
    <source>
        <strain evidence="1">KLB08</strain>
        <plasmid evidence="1">unnamed</plasmid>
    </source>
</reference>
<sequence>MSSNICQELLTAMIEQPVFSIAAQSSRVSDGPLPTQKIVLVALGGMFILSCKFSLQASIHFSDYRVHYSICFLFITRHDRCQRFIISLG</sequence>
<evidence type="ECO:0000313" key="1">
    <source>
        <dbReference type="EMBL" id="QAX88576.1"/>
    </source>
</evidence>
<proteinExistence type="predicted"/>
<dbReference type="AlphaFoldDB" id="A0A411AKV8"/>